<sequence>MTTIDDFVAGFGEEPGYLNFASIGPLGRAVIEEEQAQLELLRRSRFGSLGSLDRQDERVRAAVAAVTGFTAEQVCFQPNTSSGLMHVMFGLTGGVLLSPAEFPSVTFAAARAADSLGVLNPVWLDTAGGPVTPGIIRDQLTKNTAAVAVSLVDFRTGYLADLEGIRQVIGDRLLIVDAIQGFGVVDAPYRVADVVVSGGQKWVRAGWGTGFLALSDRAAESLTPVFSGFNATDQDDLPLDAVVPPARGVAAFSISNPDPIAQARLAAALEDIARVGVAAIGERLAEKVSRVIELADEYAVPVSSSRAEHERAGIVVLSPAIDQLTVLSASLHNHGVSVTTRQNTVRLSPHVSTDEESFDMLRAAFTSYASAITV</sequence>
<dbReference type="RefSeq" id="WP_147782745.1">
    <property type="nucleotide sequence ID" value="NZ_VRMG01000005.1"/>
</dbReference>
<accession>A0A5C8UU97</accession>
<dbReference type="EMBL" id="VRMG01000005">
    <property type="protein sequence ID" value="TXN31159.1"/>
    <property type="molecule type" value="Genomic_DNA"/>
</dbReference>
<evidence type="ECO:0000313" key="2">
    <source>
        <dbReference type="EMBL" id="TXN31159.1"/>
    </source>
</evidence>
<gene>
    <name evidence="2" type="ORF">FVP33_06110</name>
</gene>
<dbReference type="PANTHER" id="PTHR43586:SF15">
    <property type="entry name" value="BLR3095 PROTEIN"/>
    <property type="match status" value="1"/>
</dbReference>
<dbReference type="Gene3D" id="3.90.1150.10">
    <property type="entry name" value="Aspartate Aminotransferase, domain 1"/>
    <property type="match status" value="1"/>
</dbReference>
<dbReference type="Pfam" id="PF00266">
    <property type="entry name" value="Aminotran_5"/>
    <property type="match status" value="1"/>
</dbReference>
<organism evidence="2 3">
    <name type="scientific">Lacisediminihabitans profunda</name>
    <dbReference type="NCBI Taxonomy" id="2594790"/>
    <lineage>
        <taxon>Bacteria</taxon>
        <taxon>Bacillati</taxon>
        <taxon>Actinomycetota</taxon>
        <taxon>Actinomycetes</taxon>
        <taxon>Micrococcales</taxon>
        <taxon>Microbacteriaceae</taxon>
        <taxon>Lacisediminihabitans</taxon>
    </lineage>
</organism>
<reference evidence="2 3" key="1">
    <citation type="submission" date="2019-08" db="EMBL/GenBank/DDBJ databases">
        <title>Bacterial whole genome sequence for Glaciihabitans sp. CHu50b-6-2.</title>
        <authorList>
            <person name="Jin L."/>
        </authorList>
    </citation>
    <scope>NUCLEOTIDE SEQUENCE [LARGE SCALE GENOMIC DNA]</scope>
    <source>
        <strain evidence="2 3">CHu50b-6-2</strain>
    </source>
</reference>
<proteinExistence type="predicted"/>
<protein>
    <submittedName>
        <fullName evidence="2">Aminotransferase class V-fold PLP-dependent enzyme</fullName>
    </submittedName>
</protein>
<keyword evidence="3" id="KW-1185">Reference proteome</keyword>
<dbReference type="PANTHER" id="PTHR43586">
    <property type="entry name" value="CYSTEINE DESULFURASE"/>
    <property type="match status" value="1"/>
</dbReference>
<dbReference type="Gene3D" id="3.40.640.10">
    <property type="entry name" value="Type I PLP-dependent aspartate aminotransferase-like (Major domain)"/>
    <property type="match status" value="1"/>
</dbReference>
<dbReference type="AlphaFoldDB" id="A0A5C8UU97"/>
<dbReference type="SUPFAM" id="SSF53383">
    <property type="entry name" value="PLP-dependent transferases"/>
    <property type="match status" value="1"/>
</dbReference>
<keyword evidence="2" id="KW-0032">Aminotransferase</keyword>
<name>A0A5C8UU97_9MICO</name>
<comment type="caution">
    <text evidence="2">The sequence shown here is derived from an EMBL/GenBank/DDBJ whole genome shotgun (WGS) entry which is preliminary data.</text>
</comment>
<keyword evidence="2" id="KW-0808">Transferase</keyword>
<dbReference type="InterPro" id="IPR015421">
    <property type="entry name" value="PyrdxlP-dep_Trfase_major"/>
</dbReference>
<evidence type="ECO:0000259" key="1">
    <source>
        <dbReference type="Pfam" id="PF00266"/>
    </source>
</evidence>
<feature type="domain" description="Aminotransferase class V" evidence="1">
    <location>
        <begin position="55"/>
        <end position="370"/>
    </location>
</feature>
<dbReference type="InterPro" id="IPR015422">
    <property type="entry name" value="PyrdxlP-dep_Trfase_small"/>
</dbReference>
<dbReference type="InterPro" id="IPR015424">
    <property type="entry name" value="PyrdxlP-dep_Trfase"/>
</dbReference>
<dbReference type="Proteomes" id="UP000321379">
    <property type="component" value="Unassembled WGS sequence"/>
</dbReference>
<dbReference type="InterPro" id="IPR000192">
    <property type="entry name" value="Aminotrans_V_dom"/>
</dbReference>
<evidence type="ECO:0000313" key="3">
    <source>
        <dbReference type="Proteomes" id="UP000321379"/>
    </source>
</evidence>
<dbReference type="GO" id="GO:0008483">
    <property type="term" value="F:transaminase activity"/>
    <property type="evidence" value="ECO:0007669"/>
    <property type="project" value="UniProtKB-KW"/>
</dbReference>